<reference evidence="4 5" key="1">
    <citation type="submission" date="2020-04" db="EMBL/GenBank/DDBJ databases">
        <title>Azohydromonas sp. isolated from soil.</title>
        <authorList>
            <person name="Dahal R.H."/>
        </authorList>
    </citation>
    <scope>NUCLEOTIDE SEQUENCE [LARGE SCALE GENOMIC DNA]</scope>
    <source>
        <strain evidence="4 5">G-1-1-14</strain>
    </source>
</reference>
<protein>
    <submittedName>
        <fullName evidence="4">DUF4082 domain-containing protein</fullName>
    </submittedName>
</protein>
<dbReference type="Pfam" id="PF13313">
    <property type="entry name" value="DUF4082"/>
    <property type="match status" value="2"/>
</dbReference>
<proteinExistence type="predicted"/>
<dbReference type="Gene3D" id="2.60.40.650">
    <property type="match status" value="1"/>
</dbReference>
<gene>
    <name evidence="4" type="ORF">HHL10_26760</name>
</gene>
<accession>A0A848FGV5</accession>
<dbReference type="Proteomes" id="UP000574067">
    <property type="component" value="Unassembled WGS sequence"/>
</dbReference>
<evidence type="ECO:0000313" key="4">
    <source>
        <dbReference type="EMBL" id="NML18574.1"/>
    </source>
</evidence>
<dbReference type="InterPro" id="IPR025141">
    <property type="entry name" value="DUF4082"/>
</dbReference>
<dbReference type="InterPro" id="IPR032812">
    <property type="entry name" value="SbsA_Ig"/>
</dbReference>
<dbReference type="Pfam" id="PF17957">
    <property type="entry name" value="Big_7"/>
    <property type="match status" value="1"/>
</dbReference>
<comment type="caution">
    <text evidence="4">The sequence shown here is derived from an EMBL/GenBank/DDBJ whole genome shotgun (WGS) entry which is preliminary data.</text>
</comment>
<evidence type="ECO:0000313" key="5">
    <source>
        <dbReference type="Proteomes" id="UP000574067"/>
    </source>
</evidence>
<organism evidence="4 5">
    <name type="scientific">Azohydromonas caseinilytica</name>
    <dbReference type="NCBI Taxonomy" id="2728836"/>
    <lineage>
        <taxon>Bacteria</taxon>
        <taxon>Pseudomonadati</taxon>
        <taxon>Pseudomonadota</taxon>
        <taxon>Betaproteobacteria</taxon>
        <taxon>Burkholderiales</taxon>
        <taxon>Sphaerotilaceae</taxon>
        <taxon>Azohydromonas</taxon>
    </lineage>
</organism>
<dbReference type="RefSeq" id="WP_169163468.1">
    <property type="nucleotide sequence ID" value="NZ_JABBFW010000034.1"/>
</dbReference>
<dbReference type="AlphaFoldDB" id="A0A848FGV5"/>
<dbReference type="InterPro" id="IPR014755">
    <property type="entry name" value="Cu-Rt/internalin_Ig-like"/>
</dbReference>
<keyword evidence="5" id="KW-1185">Reference proteome</keyword>
<dbReference type="Gene3D" id="2.60.40.1220">
    <property type="match status" value="2"/>
</dbReference>
<name>A0A848FGV5_9BURK</name>
<keyword evidence="1" id="KW-0732">Signal</keyword>
<feature type="domain" description="SbsA Ig-like" evidence="2">
    <location>
        <begin position="275"/>
        <end position="386"/>
    </location>
</feature>
<dbReference type="SUPFAM" id="SSF81296">
    <property type="entry name" value="E set domains"/>
    <property type="match status" value="1"/>
</dbReference>
<evidence type="ECO:0000259" key="3">
    <source>
        <dbReference type="Pfam" id="PF13313"/>
    </source>
</evidence>
<sequence>PAAGATGVGLYAPVTATFSDALDPASVNASTFELRNAANAVVAASLSYDAATRTATLTPSAGLAPSTTYTATLRGGASDPRIKDLAGNPLASSVSWSFTTVSGSEVQTCPCSGWPSTASPTNPSVNDPGALELGVKFRVDVDGFITGVRFYKGANNTGTHIGNLWSLDGTRLATAQFGPETASGWQQVNFATPVSVKANTVYVASYFAPNGGYAGDNNFFASTGVNRAPVHLLQSGESGGNGVYAYGSSSTFPTESYLATNYWVDVLFSPATPADTTAPTVSSTVPANAATGVSTTAAVTATFSEALDAATVTGSTFELRSTTGGALVNAAVAYNAATRTATLTPAAALAASTSYTATLKGGSSVPVIKDQAGNALAGNVQWSFTTAAPADTTAPTSSITSPAAGASVPAAAELSITGTASDVGGTVSKVEVSTDGGGSWQTATGTTSWRFAWMPSTEGSATILSRAVDDSGNVQSPPASRTVTVIAANCPCSAWPASAAPTRASDPDTRVVNVGVKFRSSVAGYITGIRFYKGTGNTGTHIGALWSSTGTLLASATFVNETATGWQQVNFAKPVPIAANTVYVASYRAPRGHYASDELYFDQRGVDAGPLHLLRRGESGGNGVYIYGGTAPKFPTSTYRATNYWVDVVFQLTP</sequence>
<feature type="domain" description="DUF4082" evidence="3">
    <location>
        <begin position="499"/>
        <end position="646"/>
    </location>
</feature>
<feature type="domain" description="DUF4082" evidence="3">
    <location>
        <begin position="118"/>
        <end position="264"/>
    </location>
</feature>
<feature type="non-terminal residue" evidence="4">
    <location>
        <position position="1"/>
    </location>
</feature>
<evidence type="ECO:0000256" key="1">
    <source>
        <dbReference type="ARBA" id="ARBA00022729"/>
    </source>
</evidence>
<evidence type="ECO:0000259" key="2">
    <source>
        <dbReference type="Pfam" id="PF13205"/>
    </source>
</evidence>
<feature type="domain" description="SbsA Ig-like" evidence="2">
    <location>
        <begin position="1"/>
        <end position="100"/>
    </location>
</feature>
<dbReference type="Pfam" id="PF13205">
    <property type="entry name" value="Big_5"/>
    <property type="match status" value="2"/>
</dbReference>
<dbReference type="EMBL" id="JABBFW010000034">
    <property type="protein sequence ID" value="NML18574.1"/>
    <property type="molecule type" value="Genomic_DNA"/>
</dbReference>
<dbReference type="InterPro" id="IPR014756">
    <property type="entry name" value="Ig_E-set"/>
</dbReference>